<feature type="DNA-binding region" description="H-T-H motif" evidence="2">
    <location>
        <begin position="39"/>
        <end position="58"/>
    </location>
</feature>
<dbReference type="AlphaFoldDB" id="U2R881"/>
<sequence length="194" mass="22388">MTKGDDKKMATDRRTKYTKSVIRQALFDLLKEKPLNKITVTDICKMADINRSTFYSYYEDVYALLTQIQNELFENIVLTLANDNWFNDILHLIDQNRDLCQVLIGPHGDSSFIRQLMYLGYDNSMRVWQKIYPNADATMLDYSYAYLANGVIGILENWVCSNYKLSIEQVGKLLMGITMNGLNFLEQGASAYEV</sequence>
<feature type="domain" description="HTH tetR-type" evidence="3">
    <location>
        <begin position="16"/>
        <end position="76"/>
    </location>
</feature>
<name>U2R881_EUBRA</name>
<evidence type="ECO:0000256" key="1">
    <source>
        <dbReference type="ARBA" id="ARBA00023125"/>
    </source>
</evidence>
<keyword evidence="5" id="KW-1185">Reference proteome</keyword>
<evidence type="ECO:0000313" key="5">
    <source>
        <dbReference type="Proteomes" id="UP000016608"/>
    </source>
</evidence>
<dbReference type="PANTHER" id="PTHR43479:SF7">
    <property type="entry name" value="TETR-FAMILY TRANSCRIPTIONAL REGULATOR"/>
    <property type="match status" value="1"/>
</dbReference>
<dbReference type="GO" id="GO:0003677">
    <property type="term" value="F:DNA binding"/>
    <property type="evidence" value="ECO:0007669"/>
    <property type="project" value="UniProtKB-UniRule"/>
</dbReference>
<evidence type="ECO:0000313" key="4">
    <source>
        <dbReference type="EMBL" id="ERK49833.1"/>
    </source>
</evidence>
<dbReference type="EMBL" id="AWVJ01000062">
    <property type="protein sequence ID" value="ERK49833.1"/>
    <property type="molecule type" value="Genomic_DNA"/>
</dbReference>
<dbReference type="InterPro" id="IPR009057">
    <property type="entry name" value="Homeodomain-like_sf"/>
</dbReference>
<evidence type="ECO:0000256" key="2">
    <source>
        <dbReference type="PROSITE-ProRule" id="PRU00335"/>
    </source>
</evidence>
<dbReference type="HOGENOM" id="CLU_087539_0_6_9"/>
<proteinExistence type="predicted"/>
<dbReference type="InterPro" id="IPR001647">
    <property type="entry name" value="HTH_TetR"/>
</dbReference>
<dbReference type="eggNOG" id="COG1309">
    <property type="taxonomic scope" value="Bacteria"/>
</dbReference>
<dbReference type="PANTHER" id="PTHR43479">
    <property type="entry name" value="ACREF/ENVCD OPERON REPRESSOR-RELATED"/>
    <property type="match status" value="1"/>
</dbReference>
<dbReference type="InterPro" id="IPR039532">
    <property type="entry name" value="TetR_C_Firmicutes"/>
</dbReference>
<comment type="caution">
    <text evidence="4">The sequence shown here is derived from an EMBL/GenBank/DDBJ whole genome shotgun (WGS) entry which is preliminary data.</text>
</comment>
<dbReference type="Proteomes" id="UP000016608">
    <property type="component" value="Unassembled WGS sequence"/>
</dbReference>
<dbReference type="Pfam" id="PF14278">
    <property type="entry name" value="TetR_C_8"/>
    <property type="match status" value="1"/>
</dbReference>
<accession>U2R881</accession>
<dbReference type="PATRIC" id="fig|1256908.3.peg.882"/>
<dbReference type="PROSITE" id="PS50977">
    <property type="entry name" value="HTH_TETR_2"/>
    <property type="match status" value="1"/>
</dbReference>
<dbReference type="InterPro" id="IPR050624">
    <property type="entry name" value="HTH-type_Tx_Regulator"/>
</dbReference>
<keyword evidence="1 2" id="KW-0238">DNA-binding</keyword>
<evidence type="ECO:0000259" key="3">
    <source>
        <dbReference type="PROSITE" id="PS50977"/>
    </source>
</evidence>
<gene>
    <name evidence="4" type="ORF">HMPREF0373_00954</name>
</gene>
<reference evidence="4 5" key="1">
    <citation type="submission" date="2013-06" db="EMBL/GenBank/DDBJ databases">
        <authorList>
            <person name="Weinstock G."/>
            <person name="Sodergren E."/>
            <person name="Lobos E.A."/>
            <person name="Fulton L."/>
            <person name="Fulton R."/>
            <person name="Courtney L."/>
            <person name="Fronick C."/>
            <person name="O'Laughlin M."/>
            <person name="Godfrey J."/>
            <person name="Wilson R.M."/>
            <person name="Miner T."/>
            <person name="Farmer C."/>
            <person name="Delehaunty K."/>
            <person name="Cordes M."/>
            <person name="Minx P."/>
            <person name="Tomlinson C."/>
            <person name="Chen J."/>
            <person name="Wollam A."/>
            <person name="Pepin K.H."/>
            <person name="Bhonagiri V."/>
            <person name="Zhang X."/>
            <person name="Warren W."/>
            <person name="Mitreva M."/>
            <person name="Mardis E.R."/>
            <person name="Wilson R.K."/>
        </authorList>
    </citation>
    <scope>NUCLEOTIDE SEQUENCE [LARGE SCALE GENOMIC DNA]</scope>
    <source>
        <strain evidence="4 5">ATCC 29099</strain>
    </source>
</reference>
<protein>
    <submittedName>
        <fullName evidence="4">Transcriptional regulator, TetR family</fullName>
    </submittedName>
</protein>
<dbReference type="Gene3D" id="1.10.357.10">
    <property type="entry name" value="Tetracycline Repressor, domain 2"/>
    <property type="match status" value="1"/>
</dbReference>
<organism evidence="4 5">
    <name type="scientific">Eubacterium ramulus ATCC 29099</name>
    <dbReference type="NCBI Taxonomy" id="1256908"/>
    <lineage>
        <taxon>Bacteria</taxon>
        <taxon>Bacillati</taxon>
        <taxon>Bacillota</taxon>
        <taxon>Clostridia</taxon>
        <taxon>Eubacteriales</taxon>
        <taxon>Eubacteriaceae</taxon>
        <taxon>Eubacterium</taxon>
    </lineage>
</organism>
<dbReference type="SUPFAM" id="SSF46689">
    <property type="entry name" value="Homeodomain-like"/>
    <property type="match status" value="1"/>
</dbReference>